<gene>
    <name evidence="3" type="ORF">CVV64_13050</name>
</gene>
<keyword evidence="1" id="KW-0547">Nucleotide-binding</keyword>
<dbReference type="Gene3D" id="3.40.50.20">
    <property type="match status" value="1"/>
</dbReference>
<dbReference type="NCBIfam" id="NF009402">
    <property type="entry name" value="PRK12767.1-1"/>
    <property type="match status" value="1"/>
</dbReference>
<evidence type="ECO:0000313" key="4">
    <source>
        <dbReference type="Proteomes" id="UP000233256"/>
    </source>
</evidence>
<keyword evidence="1" id="KW-0067">ATP-binding</keyword>
<feature type="domain" description="ATP-grasp" evidence="2">
    <location>
        <begin position="127"/>
        <end position="303"/>
    </location>
</feature>
<dbReference type="PROSITE" id="PS50975">
    <property type="entry name" value="ATP_GRASP"/>
    <property type="match status" value="1"/>
</dbReference>
<evidence type="ECO:0000259" key="2">
    <source>
        <dbReference type="PROSITE" id="PS50975"/>
    </source>
</evidence>
<protein>
    <submittedName>
        <fullName evidence="3">Carbamoyl-phosphate synthase subunit L</fullName>
    </submittedName>
</protein>
<organism evidence="3 4">
    <name type="scientific">Candidatus Wallbacteria bacterium HGW-Wallbacteria-1</name>
    <dbReference type="NCBI Taxonomy" id="2013854"/>
    <lineage>
        <taxon>Bacteria</taxon>
        <taxon>Candidatus Walliibacteriota</taxon>
    </lineage>
</organism>
<reference evidence="3 4" key="1">
    <citation type="journal article" date="2017" name="ISME J.">
        <title>Potential for microbial H2 and metal transformations associated with novel bacteria and archaea in deep terrestrial subsurface sediments.</title>
        <authorList>
            <person name="Hernsdorf A.W."/>
            <person name="Amano Y."/>
            <person name="Miyakawa K."/>
            <person name="Ise K."/>
            <person name="Suzuki Y."/>
            <person name="Anantharaman K."/>
            <person name="Probst A."/>
            <person name="Burstein D."/>
            <person name="Thomas B.C."/>
            <person name="Banfield J.F."/>
        </authorList>
    </citation>
    <scope>NUCLEOTIDE SEQUENCE [LARGE SCALE GENOMIC DNA]</scope>
    <source>
        <strain evidence="3">HGW-Wallbacteria-1</strain>
    </source>
</reference>
<dbReference type="Proteomes" id="UP000233256">
    <property type="component" value="Unassembled WGS sequence"/>
</dbReference>
<evidence type="ECO:0000313" key="3">
    <source>
        <dbReference type="EMBL" id="PKK89726.1"/>
    </source>
</evidence>
<sequence>MRVAENSIISVLVTGVGAIIGQGIIKGLRNSHYSVRIIGIDRSDRSPGPFLCDSFIKKPFCDESSSEYLKFWENLFQREKIDLIIPGLGSDVIFFDLNRSFFNNNSVPVVLNSSELISLGSDKWQLIKTLRKEGISEIPSILPNTWNDALEVLGSPPFLLKPRKGEGSRGIVRLYDEEDFKYWTAKTAGSCMLQRIMGNDQEEYTVGTFGFGNGEAIKPMIFRRKLSGAGNTLEAEVVQDFIVEQATVLLIKIFKPIGPTNFQFRKEDECAFLLEINPRFSSSNSLRSAFGYNETEMSIDYYLFDRYPSIPEIRHGIAWRYSEDFVIHDSDFI</sequence>
<dbReference type="EMBL" id="PGXC01000013">
    <property type="protein sequence ID" value="PKK89726.1"/>
    <property type="molecule type" value="Genomic_DNA"/>
</dbReference>
<dbReference type="GO" id="GO:0046872">
    <property type="term" value="F:metal ion binding"/>
    <property type="evidence" value="ECO:0007669"/>
    <property type="project" value="InterPro"/>
</dbReference>
<proteinExistence type="predicted"/>
<dbReference type="InterPro" id="IPR011761">
    <property type="entry name" value="ATP-grasp"/>
</dbReference>
<name>A0A2N1PN13_9BACT</name>
<dbReference type="Gene3D" id="3.30.470.20">
    <property type="entry name" value="ATP-grasp fold, B domain"/>
    <property type="match status" value="1"/>
</dbReference>
<dbReference type="Pfam" id="PF15632">
    <property type="entry name" value="ATPgrasp_Ter"/>
    <property type="match status" value="1"/>
</dbReference>
<evidence type="ECO:0000256" key="1">
    <source>
        <dbReference type="PROSITE-ProRule" id="PRU00409"/>
    </source>
</evidence>
<comment type="caution">
    <text evidence="3">The sequence shown here is derived from an EMBL/GenBank/DDBJ whole genome shotgun (WGS) entry which is preliminary data.</text>
</comment>
<dbReference type="SUPFAM" id="SSF56059">
    <property type="entry name" value="Glutathione synthetase ATP-binding domain-like"/>
    <property type="match status" value="1"/>
</dbReference>
<accession>A0A2N1PN13</accession>
<dbReference type="AlphaFoldDB" id="A0A2N1PN13"/>
<dbReference type="GO" id="GO:0005524">
    <property type="term" value="F:ATP binding"/>
    <property type="evidence" value="ECO:0007669"/>
    <property type="project" value="UniProtKB-UniRule"/>
</dbReference>